<dbReference type="AlphaFoldDB" id="A0A6A7N1X8"/>
<evidence type="ECO:0008006" key="3">
    <source>
        <dbReference type="Google" id="ProtNLM"/>
    </source>
</evidence>
<keyword evidence="2" id="KW-1185">Reference proteome</keyword>
<dbReference type="Proteomes" id="UP000440498">
    <property type="component" value="Unassembled WGS sequence"/>
</dbReference>
<comment type="caution">
    <text evidence="1">The sequence shown here is derived from an EMBL/GenBank/DDBJ whole genome shotgun (WGS) entry which is preliminary data.</text>
</comment>
<evidence type="ECO:0000313" key="1">
    <source>
        <dbReference type="EMBL" id="MQA39012.1"/>
    </source>
</evidence>
<proteinExistence type="predicted"/>
<evidence type="ECO:0000313" key="2">
    <source>
        <dbReference type="Proteomes" id="UP000440498"/>
    </source>
</evidence>
<dbReference type="RefSeq" id="WP_152838310.1">
    <property type="nucleotide sequence ID" value="NZ_WHUG01000004.1"/>
</dbReference>
<reference evidence="1 2" key="1">
    <citation type="submission" date="2019-10" db="EMBL/GenBank/DDBJ databases">
        <title>Two novel species isolated from a subtropical stream in China.</title>
        <authorList>
            <person name="Lu H."/>
        </authorList>
    </citation>
    <scope>NUCLEOTIDE SEQUENCE [LARGE SCALE GENOMIC DNA]</scope>
    <source>
        <strain evidence="1 2">FT29W</strain>
    </source>
</reference>
<sequence length="78" mass="8643">MSDAETTLDQSKLIDHLLNKMHLKNDAALSRLLDVAPPVISKVRHHRLLVGASLTIRIMEKCDLTLAEVKSFLEPVAA</sequence>
<organism evidence="1 2">
    <name type="scientific">Rugamonas aquatica</name>
    <dbReference type="NCBI Taxonomy" id="2743357"/>
    <lineage>
        <taxon>Bacteria</taxon>
        <taxon>Pseudomonadati</taxon>
        <taxon>Pseudomonadota</taxon>
        <taxon>Betaproteobacteria</taxon>
        <taxon>Burkholderiales</taxon>
        <taxon>Oxalobacteraceae</taxon>
        <taxon>Telluria group</taxon>
        <taxon>Rugamonas</taxon>
    </lineage>
</organism>
<accession>A0A6A7N1X8</accession>
<protein>
    <recommendedName>
        <fullName evidence="3">XRE family transcriptional regulator</fullName>
    </recommendedName>
</protein>
<name>A0A6A7N1X8_9BURK</name>
<gene>
    <name evidence="1" type="ORF">GEV02_12680</name>
</gene>
<dbReference type="EMBL" id="WHUG01000004">
    <property type="protein sequence ID" value="MQA39012.1"/>
    <property type="molecule type" value="Genomic_DNA"/>
</dbReference>